<reference evidence="3" key="1">
    <citation type="submission" date="2019-08" db="EMBL/GenBank/DDBJ databases">
        <authorList>
            <person name="Kucharzyk K."/>
            <person name="Murdoch R.W."/>
            <person name="Higgins S."/>
            <person name="Loffler F."/>
        </authorList>
    </citation>
    <scope>NUCLEOTIDE SEQUENCE</scope>
</reference>
<proteinExistence type="predicted"/>
<protein>
    <recommendedName>
        <fullName evidence="4">Lipopolysaccharide core heptosyltransferase RfaQ</fullName>
    </recommendedName>
</protein>
<dbReference type="GO" id="GO:0008713">
    <property type="term" value="F:ADP-heptose-lipopolysaccharide heptosyltransferase activity"/>
    <property type="evidence" value="ECO:0007669"/>
    <property type="project" value="TreeGrafter"/>
</dbReference>
<dbReference type="SUPFAM" id="SSF53756">
    <property type="entry name" value="UDP-Glycosyltransferase/glycogen phosphorylase"/>
    <property type="match status" value="1"/>
</dbReference>
<dbReference type="EMBL" id="VSSQ01006941">
    <property type="protein sequence ID" value="MPM34336.1"/>
    <property type="molecule type" value="Genomic_DNA"/>
</dbReference>
<sequence length="82" mass="9410">MMHIAAALHNPLITLWGNTVPAFGMYPYLPDSFEGKSEILEINNLRCRPCSKLGYKKCPKEHFRCMKEISPELIAEKAKKFL</sequence>
<accession>A0A644Z0I3</accession>
<dbReference type="GO" id="GO:0009244">
    <property type="term" value="P:lipopolysaccharide core region biosynthetic process"/>
    <property type="evidence" value="ECO:0007669"/>
    <property type="project" value="TreeGrafter"/>
</dbReference>
<evidence type="ECO:0000313" key="3">
    <source>
        <dbReference type="EMBL" id="MPM34336.1"/>
    </source>
</evidence>
<evidence type="ECO:0000256" key="2">
    <source>
        <dbReference type="ARBA" id="ARBA00022679"/>
    </source>
</evidence>
<dbReference type="Gene3D" id="3.40.50.2000">
    <property type="entry name" value="Glycogen Phosphorylase B"/>
    <property type="match status" value="1"/>
</dbReference>
<dbReference type="AlphaFoldDB" id="A0A644Z0I3"/>
<dbReference type="PANTHER" id="PTHR30160">
    <property type="entry name" value="TETRAACYLDISACCHARIDE 4'-KINASE-RELATED"/>
    <property type="match status" value="1"/>
</dbReference>
<dbReference type="PANTHER" id="PTHR30160:SF1">
    <property type="entry name" value="LIPOPOLYSACCHARIDE 1,2-N-ACETYLGLUCOSAMINETRANSFERASE-RELATED"/>
    <property type="match status" value="1"/>
</dbReference>
<name>A0A644Z0I3_9ZZZZ</name>
<comment type="caution">
    <text evidence="3">The sequence shown here is derived from an EMBL/GenBank/DDBJ whole genome shotgun (WGS) entry which is preliminary data.</text>
</comment>
<dbReference type="InterPro" id="IPR051199">
    <property type="entry name" value="LPS_LOS_Heptosyltrfase"/>
</dbReference>
<evidence type="ECO:0000256" key="1">
    <source>
        <dbReference type="ARBA" id="ARBA00022676"/>
    </source>
</evidence>
<organism evidence="3">
    <name type="scientific">bioreactor metagenome</name>
    <dbReference type="NCBI Taxonomy" id="1076179"/>
    <lineage>
        <taxon>unclassified sequences</taxon>
        <taxon>metagenomes</taxon>
        <taxon>ecological metagenomes</taxon>
    </lineage>
</organism>
<dbReference type="Pfam" id="PF01075">
    <property type="entry name" value="Glyco_transf_9"/>
    <property type="match status" value="1"/>
</dbReference>
<keyword evidence="1" id="KW-0328">Glycosyltransferase</keyword>
<gene>
    <name evidence="3" type="ORF">SDC9_80918</name>
</gene>
<evidence type="ECO:0008006" key="4">
    <source>
        <dbReference type="Google" id="ProtNLM"/>
    </source>
</evidence>
<dbReference type="InterPro" id="IPR002201">
    <property type="entry name" value="Glyco_trans_9"/>
</dbReference>
<keyword evidence="2" id="KW-0808">Transferase</keyword>
<dbReference type="GO" id="GO:0005829">
    <property type="term" value="C:cytosol"/>
    <property type="evidence" value="ECO:0007669"/>
    <property type="project" value="TreeGrafter"/>
</dbReference>